<keyword evidence="3" id="KW-1185">Reference proteome</keyword>
<comment type="caution">
    <text evidence="2">The sequence shown here is derived from an EMBL/GenBank/DDBJ whole genome shotgun (WGS) entry which is preliminary data.</text>
</comment>
<dbReference type="Proteomes" id="UP001217485">
    <property type="component" value="Unassembled WGS sequence"/>
</dbReference>
<dbReference type="RefSeq" id="WP_272097283.1">
    <property type="nucleotide sequence ID" value="NZ_JAQNDK010000002.1"/>
</dbReference>
<reference evidence="2 3" key="1">
    <citation type="submission" date="2023-01" db="EMBL/GenBank/DDBJ databases">
        <title>Minimal conservation of predation-associated metabolite biosynthetic gene clusters underscores biosynthetic potential of Myxococcota including descriptions for ten novel species: Archangium lansinium sp. nov., Myxococcus landrumus sp. nov., Nannocystis bai.</title>
        <authorList>
            <person name="Ahearne A."/>
            <person name="Stevens C."/>
            <person name="Dowd S."/>
        </authorList>
    </citation>
    <scope>NUCLEOTIDE SEQUENCE [LARGE SCALE GENOMIC DNA]</scope>
    <source>
        <strain evidence="2 3">WIWO2</strain>
    </source>
</reference>
<feature type="compositionally biased region" description="Pro residues" evidence="1">
    <location>
        <begin position="183"/>
        <end position="194"/>
    </location>
</feature>
<feature type="region of interest" description="Disordered" evidence="1">
    <location>
        <begin position="176"/>
        <end position="234"/>
    </location>
</feature>
<evidence type="ECO:0000313" key="3">
    <source>
        <dbReference type="Proteomes" id="UP001217485"/>
    </source>
</evidence>
<sequence length="331" mass="35931">MLDPALLEKALSGGGRDAEDGRLPALESAMANDPITGADVARSALEKGVTDVRVITAYALGLFAEQGPQALAPIFTSLRKAVAERWSALRPAERKERTVDGAYSTLFRTIVQHIDVHERMKDATFKQWSRADHDAVGGPALLASAALREAITAALPAPRSTDSLSELEARVRTHFDRVAAPARPAPRPEPPPEPMADVAPEAPEAFEDDPAPTSETVPARSSFPRAPDTSAPSGTLRISPAFAHLLRKLEAFSMLVESGQYPKAAVIADDLRRTLKSFDPKVFFPDVFVPYFQALASHIDEIAPCWEEMGSPRWEALEQLYQVDLDAFVDG</sequence>
<gene>
    <name evidence="2" type="ORF">POL72_21085</name>
</gene>
<accession>A0ABT5C1G1</accession>
<evidence type="ECO:0000313" key="2">
    <source>
        <dbReference type="EMBL" id="MDC0680250.1"/>
    </source>
</evidence>
<evidence type="ECO:0000256" key="1">
    <source>
        <dbReference type="SAM" id="MobiDB-lite"/>
    </source>
</evidence>
<proteinExistence type="predicted"/>
<dbReference type="EMBL" id="JAQNDK010000002">
    <property type="protein sequence ID" value="MDC0680250.1"/>
    <property type="molecule type" value="Genomic_DNA"/>
</dbReference>
<protein>
    <submittedName>
        <fullName evidence="2">Type VI secretion system protein IglI family protein</fullName>
    </submittedName>
</protein>
<organism evidence="2 3">
    <name type="scientific">Sorangium atrum</name>
    <dbReference type="NCBI Taxonomy" id="2995308"/>
    <lineage>
        <taxon>Bacteria</taxon>
        <taxon>Pseudomonadati</taxon>
        <taxon>Myxococcota</taxon>
        <taxon>Polyangia</taxon>
        <taxon>Polyangiales</taxon>
        <taxon>Polyangiaceae</taxon>
        <taxon>Sorangium</taxon>
    </lineage>
</organism>
<name>A0ABT5C1G1_9BACT</name>
<dbReference type="NCBIfam" id="NF041244">
    <property type="entry name" value="IglI_fam"/>
    <property type="match status" value="1"/>
</dbReference>